<comment type="caution">
    <text evidence="1">The sequence shown here is derived from an EMBL/GenBank/DDBJ whole genome shotgun (WGS) entry which is preliminary data.</text>
</comment>
<protein>
    <submittedName>
        <fullName evidence="1">Virion protein</fullName>
    </submittedName>
</protein>
<evidence type="ECO:0000313" key="2">
    <source>
        <dbReference type="Proteomes" id="UP000240481"/>
    </source>
</evidence>
<dbReference type="EMBL" id="PYLZ01000021">
    <property type="protein sequence ID" value="PSW19099.1"/>
    <property type="molecule type" value="Genomic_DNA"/>
</dbReference>
<gene>
    <name evidence="1" type="ORF">C9I94_23805</name>
</gene>
<dbReference type="PROSITE" id="PS51257">
    <property type="entry name" value="PROKAR_LIPOPROTEIN"/>
    <property type="match status" value="1"/>
</dbReference>
<organism evidence="1 2">
    <name type="scientific">Photobacterium swingsii</name>
    <dbReference type="NCBI Taxonomy" id="680026"/>
    <lineage>
        <taxon>Bacteria</taxon>
        <taxon>Pseudomonadati</taxon>
        <taxon>Pseudomonadota</taxon>
        <taxon>Gammaproteobacteria</taxon>
        <taxon>Vibrionales</taxon>
        <taxon>Vibrionaceae</taxon>
        <taxon>Photobacterium</taxon>
    </lineage>
</organism>
<dbReference type="AlphaFoldDB" id="A0A2T3NS76"/>
<proteinExistence type="predicted"/>
<keyword evidence="2" id="KW-1185">Reference proteome</keyword>
<evidence type="ECO:0000313" key="1">
    <source>
        <dbReference type="EMBL" id="PSW19099.1"/>
    </source>
</evidence>
<accession>A0A2T3NS76</accession>
<sequence>MNYRTALISCAIIGCFLTFKLKKDAVSMTKSGQGGAVGIRNKNPLNIEYNERNNWKGQTGRNGRFCTFSHNKWGFRAGARVLKSYRNRKVRTITDIVNTFAPPNENDSERYVSLVCQWAGLPPSHVVDTNNDREMASVLRAMARMEVGIEFPLSDVMAGIALA</sequence>
<name>A0A2T3NS76_9GAMM</name>
<reference evidence="1 2" key="1">
    <citation type="submission" date="2018-01" db="EMBL/GenBank/DDBJ databases">
        <title>Whole genome sequencing of Histamine producing bacteria.</title>
        <authorList>
            <person name="Butler K."/>
        </authorList>
    </citation>
    <scope>NUCLEOTIDE SEQUENCE [LARGE SCALE GENOMIC DNA]</scope>
    <source>
        <strain evidence="1 2">DSM 24669</strain>
    </source>
</reference>
<dbReference type="Proteomes" id="UP000240481">
    <property type="component" value="Unassembled WGS sequence"/>
</dbReference>